<evidence type="ECO:0000256" key="2">
    <source>
        <dbReference type="ARBA" id="ARBA00022833"/>
    </source>
</evidence>
<dbReference type="PANTHER" id="PTHR36206:SF4">
    <property type="entry name" value="HYPOTHETICAL CONSERVED PROTEIN (EUROFUNG)-RELATED"/>
    <property type="match status" value="1"/>
</dbReference>
<evidence type="ECO:0000256" key="1">
    <source>
        <dbReference type="ARBA" id="ARBA00022723"/>
    </source>
</evidence>
<keyword evidence="5" id="KW-0804">Transcription</keyword>
<keyword evidence="4" id="KW-0238">DNA-binding</keyword>
<evidence type="ECO:0000256" key="7">
    <source>
        <dbReference type="SAM" id="MobiDB-lite"/>
    </source>
</evidence>
<evidence type="ECO:0000256" key="4">
    <source>
        <dbReference type="ARBA" id="ARBA00023125"/>
    </source>
</evidence>
<evidence type="ECO:0000313" key="8">
    <source>
        <dbReference type="EMBL" id="KAH0557085.1"/>
    </source>
</evidence>
<evidence type="ECO:0000256" key="6">
    <source>
        <dbReference type="ARBA" id="ARBA00023242"/>
    </source>
</evidence>
<dbReference type="InterPro" id="IPR021858">
    <property type="entry name" value="Fun_TF"/>
</dbReference>
<protein>
    <recommendedName>
        <fullName evidence="10">C6 zinc finger domain protein</fullName>
    </recommendedName>
</protein>
<dbReference type="Proteomes" id="UP000750711">
    <property type="component" value="Unassembled WGS sequence"/>
</dbReference>
<dbReference type="PANTHER" id="PTHR36206">
    <property type="entry name" value="ASPERCRYPTIN BIOSYNTHESIS CLUSTER-SPECIFIC TRANSCRIPTION REGULATOR ATNN-RELATED"/>
    <property type="match status" value="1"/>
</dbReference>
<gene>
    <name evidence="8" type="ORF">GP486_005126</name>
</gene>
<keyword evidence="9" id="KW-1185">Reference proteome</keyword>
<keyword evidence="1" id="KW-0479">Metal-binding</keyword>
<dbReference type="GO" id="GO:0046872">
    <property type="term" value="F:metal ion binding"/>
    <property type="evidence" value="ECO:0007669"/>
    <property type="project" value="UniProtKB-KW"/>
</dbReference>
<evidence type="ECO:0008006" key="10">
    <source>
        <dbReference type="Google" id="ProtNLM"/>
    </source>
</evidence>
<evidence type="ECO:0000256" key="5">
    <source>
        <dbReference type="ARBA" id="ARBA00023163"/>
    </source>
</evidence>
<keyword evidence="3" id="KW-0805">Transcription regulation</keyword>
<dbReference type="InterPro" id="IPR052360">
    <property type="entry name" value="Transcr_Regulatory_Proteins"/>
</dbReference>
<feature type="region of interest" description="Disordered" evidence="7">
    <location>
        <begin position="1"/>
        <end position="20"/>
    </location>
</feature>
<dbReference type="GO" id="GO:0003677">
    <property type="term" value="F:DNA binding"/>
    <property type="evidence" value="ECO:0007669"/>
    <property type="project" value="UniProtKB-KW"/>
</dbReference>
<name>A0A9P8L9T1_9PEZI</name>
<dbReference type="Pfam" id="PF11951">
    <property type="entry name" value="Fungal_trans_2"/>
    <property type="match status" value="1"/>
</dbReference>
<evidence type="ECO:0000313" key="9">
    <source>
        <dbReference type="Proteomes" id="UP000750711"/>
    </source>
</evidence>
<accession>A0A9P8L9T1</accession>
<organism evidence="8 9">
    <name type="scientific">Trichoglossum hirsutum</name>
    <dbReference type="NCBI Taxonomy" id="265104"/>
    <lineage>
        <taxon>Eukaryota</taxon>
        <taxon>Fungi</taxon>
        <taxon>Dikarya</taxon>
        <taxon>Ascomycota</taxon>
        <taxon>Pezizomycotina</taxon>
        <taxon>Geoglossomycetes</taxon>
        <taxon>Geoglossales</taxon>
        <taxon>Geoglossaceae</taxon>
        <taxon>Trichoglossum</taxon>
    </lineage>
</organism>
<dbReference type="AlphaFoldDB" id="A0A9P8L9T1"/>
<reference evidence="8" key="1">
    <citation type="submission" date="2021-03" db="EMBL/GenBank/DDBJ databases">
        <title>Comparative genomics and phylogenomic investigation of the class Geoglossomycetes provide insights into ecological specialization and systematics.</title>
        <authorList>
            <person name="Melie T."/>
            <person name="Pirro S."/>
            <person name="Miller A.N."/>
            <person name="Quandt A."/>
        </authorList>
    </citation>
    <scope>NUCLEOTIDE SEQUENCE</scope>
    <source>
        <strain evidence="8">CAQ_001_2017</strain>
    </source>
</reference>
<sequence>MRRKCDGYAGETGQPPLQTTSTAVAAPGAMLMSNAGSFEERRALDFFCHYTAQQFPGLFLDDFWCRLLQLSNIEPAIRHAMIAVGSIHEQYETYMTTISVAGSVADTSHRFAVTEYNKATSSLVKRLSADSNSVLTTIVACLLFISLEFLRGEVDQALTHLQSGLNILSNWREGPRASTESSTVEEVLPVFERLSMTSSLFGRPAYQLYTQQIDPATLPSSQVTFDGLPGARKSLVGLVNVSLQFIQSVLRRKNRLEVTFEDVVRQNRLENLLRQWEQSFEALTGRQRWSLPEQNSITLLRIHQRTILIWLLTSLLPNETSYDLYNANFEHVINMATEELVDSFANRSPQGGRASNFSFEMQLIAPIYFLAIKCRVGWIRRKAITHLYKMASKEGPWDSIRSAKVAERVVVLEEAGIDRSAGQDLPPEWSRIHHADIKCDKHPTTGQQLVEFLSKPNGEWKTRQEYLVLS</sequence>
<keyword evidence="2" id="KW-0862">Zinc</keyword>
<comment type="caution">
    <text evidence="8">The sequence shown here is derived from an EMBL/GenBank/DDBJ whole genome shotgun (WGS) entry which is preliminary data.</text>
</comment>
<proteinExistence type="predicted"/>
<evidence type="ECO:0000256" key="3">
    <source>
        <dbReference type="ARBA" id="ARBA00023015"/>
    </source>
</evidence>
<keyword evidence="6" id="KW-0539">Nucleus</keyword>
<dbReference type="EMBL" id="JAGHQM010000916">
    <property type="protein sequence ID" value="KAH0557085.1"/>
    <property type="molecule type" value="Genomic_DNA"/>
</dbReference>